<sequence>MTASKPPRARQEVKVDLSGLSERQAIVRMHVIRLGEMAFGPRWQSYLAEILSSEIGRTVGQPQIGHWISGRRPVPEAMIEPLQRIAMRLAGDMERRADLIRADWGPDPSPEDLKGL</sequence>
<proteinExistence type="predicted"/>
<evidence type="ECO:0000313" key="2">
    <source>
        <dbReference type="Proteomes" id="UP000198804"/>
    </source>
</evidence>
<name>A0A1I4MI47_9HYPH</name>
<protein>
    <submittedName>
        <fullName evidence="1">Uncharacterized protein</fullName>
    </submittedName>
</protein>
<dbReference type="Proteomes" id="UP000198804">
    <property type="component" value="Unassembled WGS sequence"/>
</dbReference>
<dbReference type="STRING" id="414703.SAMN04488125_13912"/>
<gene>
    <name evidence="1" type="ORF">SAMN04488125_13912</name>
</gene>
<dbReference type="AlphaFoldDB" id="A0A1I4MI47"/>
<accession>A0A1I4MI47</accession>
<keyword evidence="2" id="KW-1185">Reference proteome</keyword>
<evidence type="ECO:0000313" key="1">
    <source>
        <dbReference type="EMBL" id="SFM02899.1"/>
    </source>
</evidence>
<dbReference type="EMBL" id="FOSV01000039">
    <property type="protein sequence ID" value="SFM02899.1"/>
    <property type="molecule type" value="Genomic_DNA"/>
</dbReference>
<reference evidence="2" key="1">
    <citation type="submission" date="2016-10" db="EMBL/GenBank/DDBJ databases">
        <authorList>
            <person name="Varghese N."/>
            <person name="Submissions S."/>
        </authorList>
    </citation>
    <scope>NUCLEOTIDE SEQUENCE [LARGE SCALE GENOMIC DNA]</scope>
    <source>
        <strain evidence="2">CGMCC 1.6474</strain>
    </source>
</reference>
<organism evidence="1 2">
    <name type="scientific">Methylorubrum salsuginis</name>
    <dbReference type="NCBI Taxonomy" id="414703"/>
    <lineage>
        <taxon>Bacteria</taxon>
        <taxon>Pseudomonadati</taxon>
        <taxon>Pseudomonadota</taxon>
        <taxon>Alphaproteobacteria</taxon>
        <taxon>Hyphomicrobiales</taxon>
        <taxon>Methylobacteriaceae</taxon>
        <taxon>Methylorubrum</taxon>
    </lineage>
</organism>